<dbReference type="CDD" id="cd01732">
    <property type="entry name" value="LSm5"/>
    <property type="match status" value="1"/>
</dbReference>
<evidence type="ECO:0000256" key="5">
    <source>
        <dbReference type="ARBA" id="ARBA00022884"/>
    </source>
</evidence>
<keyword evidence="6 9" id="KW-0508">mRNA splicing</keyword>
<keyword evidence="8 9" id="KW-0687">Ribonucleoprotein</keyword>
<dbReference type="Proteomes" id="UP001439008">
    <property type="component" value="Unassembled WGS sequence"/>
</dbReference>
<accession>A0ABV2AG15</accession>
<dbReference type="InterPro" id="IPR010920">
    <property type="entry name" value="LSM_dom_sf"/>
</dbReference>
<feature type="compositionally biased region" description="Polar residues" evidence="10">
    <location>
        <begin position="1"/>
        <end position="13"/>
    </location>
</feature>
<evidence type="ECO:0000259" key="11">
    <source>
        <dbReference type="PROSITE" id="PS52002"/>
    </source>
</evidence>
<evidence type="ECO:0000256" key="6">
    <source>
        <dbReference type="ARBA" id="ARBA00023187"/>
    </source>
</evidence>
<dbReference type="SUPFAM" id="SSF50182">
    <property type="entry name" value="Sm-like ribonucleoproteins"/>
    <property type="match status" value="1"/>
</dbReference>
<evidence type="ECO:0000256" key="10">
    <source>
        <dbReference type="SAM" id="MobiDB-lite"/>
    </source>
</evidence>
<dbReference type="PANTHER" id="PTHR20971">
    <property type="entry name" value="U6 SNRNA-ASSOCIATED PROTEIN"/>
    <property type="match status" value="1"/>
</dbReference>
<evidence type="ECO:0000256" key="3">
    <source>
        <dbReference type="ARBA" id="ARBA00022664"/>
    </source>
</evidence>
<evidence type="ECO:0000256" key="9">
    <source>
        <dbReference type="RuleBase" id="RU365055"/>
    </source>
</evidence>
<evidence type="ECO:0000256" key="8">
    <source>
        <dbReference type="ARBA" id="ARBA00023274"/>
    </source>
</evidence>
<keyword evidence="5 9" id="KW-0694">RNA-binding</keyword>
<proteinExistence type="inferred from homology"/>
<keyword evidence="4 9" id="KW-0747">Spliceosome</keyword>
<gene>
    <name evidence="9" type="primary">LSM5</name>
    <name evidence="12" type="ORF">MHBO_000360</name>
</gene>
<dbReference type="InterPro" id="IPR001163">
    <property type="entry name" value="Sm_dom_euk/arc"/>
</dbReference>
<dbReference type="InterPro" id="IPR033871">
    <property type="entry name" value="LSm5"/>
</dbReference>
<reference evidence="12 13" key="1">
    <citation type="journal article" date="2024" name="BMC Biol.">
        <title>Comparative genomics of Ascetosporea gives new insight into the evolutionary basis for animal parasitism in Rhizaria.</title>
        <authorList>
            <person name="Hiltunen Thoren M."/>
            <person name="Onut-Brannstrom I."/>
            <person name="Alfjorden A."/>
            <person name="Peckova H."/>
            <person name="Swords F."/>
            <person name="Hooper C."/>
            <person name="Holzer A.S."/>
            <person name="Bass D."/>
            <person name="Burki F."/>
        </authorList>
    </citation>
    <scope>NUCLEOTIDE SEQUENCE [LARGE SCALE GENOMIC DNA]</scope>
    <source>
        <strain evidence="12">20-A016</strain>
    </source>
</reference>
<dbReference type="InterPro" id="IPR047575">
    <property type="entry name" value="Sm"/>
</dbReference>
<comment type="subunit">
    <text evidence="9">LSm subunits form a heteromer with a doughnut shape.</text>
</comment>
<dbReference type="Pfam" id="PF01423">
    <property type="entry name" value="LSM"/>
    <property type="match status" value="1"/>
</dbReference>
<comment type="similarity">
    <text evidence="2 9">Belongs to the snRNP Sm proteins family.</text>
</comment>
<comment type="subcellular location">
    <subcellularLocation>
        <location evidence="1 9">Nucleus</location>
    </subcellularLocation>
</comment>
<comment type="function">
    <text evidence="9">Plays a role in U6 snRNP assembly and function. Binds to the 3' end of U6 snRNA.</text>
</comment>
<comment type="caution">
    <text evidence="12">The sequence shown here is derived from an EMBL/GenBank/DDBJ whole genome shotgun (WGS) entry which is preliminary data.</text>
</comment>
<evidence type="ECO:0000313" key="13">
    <source>
        <dbReference type="Proteomes" id="UP001439008"/>
    </source>
</evidence>
<protein>
    <recommendedName>
        <fullName evidence="9">U6 snRNA-associated Sm-like protein LSm5</fullName>
    </recommendedName>
</protein>
<dbReference type="EMBL" id="JBDODL010000052">
    <property type="protein sequence ID" value="MES1918389.1"/>
    <property type="molecule type" value="Genomic_DNA"/>
</dbReference>
<evidence type="ECO:0000256" key="4">
    <source>
        <dbReference type="ARBA" id="ARBA00022728"/>
    </source>
</evidence>
<evidence type="ECO:0000256" key="2">
    <source>
        <dbReference type="ARBA" id="ARBA00006850"/>
    </source>
</evidence>
<name>A0ABV2AG15_9EUKA</name>
<keyword evidence="13" id="KW-1185">Reference proteome</keyword>
<dbReference type="PANTHER" id="PTHR20971:SF0">
    <property type="entry name" value="U6 SNRNA-ASSOCIATED SM-LIKE PROTEIN LSM5"/>
    <property type="match status" value="1"/>
</dbReference>
<feature type="domain" description="Sm" evidence="11">
    <location>
        <begin position="27"/>
        <end position="102"/>
    </location>
</feature>
<dbReference type="PROSITE" id="PS52002">
    <property type="entry name" value="SM"/>
    <property type="match status" value="1"/>
</dbReference>
<feature type="region of interest" description="Disordered" evidence="10">
    <location>
        <begin position="1"/>
        <end position="21"/>
    </location>
</feature>
<evidence type="ECO:0000256" key="1">
    <source>
        <dbReference type="ARBA" id="ARBA00004123"/>
    </source>
</evidence>
<evidence type="ECO:0000313" key="12">
    <source>
        <dbReference type="EMBL" id="MES1918389.1"/>
    </source>
</evidence>
<dbReference type="Gene3D" id="2.30.30.100">
    <property type="match status" value="1"/>
</dbReference>
<organism evidence="12 13">
    <name type="scientific">Bonamia ostreae</name>
    <dbReference type="NCBI Taxonomy" id="126728"/>
    <lineage>
        <taxon>Eukaryota</taxon>
        <taxon>Sar</taxon>
        <taxon>Rhizaria</taxon>
        <taxon>Endomyxa</taxon>
        <taxon>Ascetosporea</taxon>
        <taxon>Haplosporida</taxon>
        <taxon>Bonamia</taxon>
    </lineage>
</organism>
<keyword evidence="7 9" id="KW-0539">Nucleus</keyword>
<dbReference type="SMART" id="SM00651">
    <property type="entry name" value="Sm"/>
    <property type="match status" value="1"/>
</dbReference>
<evidence type="ECO:0000256" key="7">
    <source>
        <dbReference type="ARBA" id="ARBA00023242"/>
    </source>
</evidence>
<keyword evidence="3 9" id="KW-0507">mRNA processing</keyword>
<sequence length="108" mass="12029">MDQTKIPNKNTKSITKDETAENKSQILPHELIDKCVGSKIWVLLKDQNEVIGTLKGFDEYFNLVLTDATDYKITEKGRTKSTASDLLLNGRNIALLVPGGPPKETKLE</sequence>